<keyword evidence="4" id="KW-0472">Membrane</keyword>
<feature type="transmembrane region" description="Helical" evidence="4">
    <location>
        <begin position="129"/>
        <end position="148"/>
    </location>
</feature>
<keyword evidence="3" id="KW-0442">Lipid degradation</keyword>
<dbReference type="InterPro" id="IPR033562">
    <property type="entry name" value="PLPL"/>
</dbReference>
<proteinExistence type="inferred from homology"/>
<feature type="non-terminal residue" evidence="6">
    <location>
        <position position="1"/>
    </location>
</feature>
<feature type="domain" description="PNPLA" evidence="5">
    <location>
        <begin position="98"/>
        <end position="156"/>
    </location>
</feature>
<protein>
    <recommendedName>
        <fullName evidence="3">Patatin</fullName>
        <ecNumber evidence="3">3.1.1.-</ecNumber>
    </recommendedName>
</protein>
<dbReference type="SUPFAM" id="SSF52151">
    <property type="entry name" value="FabD/lysophospholipase-like"/>
    <property type="match status" value="1"/>
</dbReference>
<keyword evidence="3" id="KW-0378">Hydrolase</keyword>
<dbReference type="EMBL" id="AUSU01001132">
    <property type="protein sequence ID" value="EPS71725.1"/>
    <property type="molecule type" value="Genomic_DNA"/>
</dbReference>
<comment type="caution">
    <text evidence="2">Lacks conserved residue(s) required for the propagation of feature annotation.</text>
</comment>
<dbReference type="Pfam" id="PF01734">
    <property type="entry name" value="Patatin"/>
    <property type="match status" value="1"/>
</dbReference>
<feature type="short sequence motif" description="GXSXG" evidence="2">
    <location>
        <begin position="131"/>
        <end position="135"/>
    </location>
</feature>
<comment type="similarity">
    <text evidence="3">Belongs to the patatin family.</text>
</comment>
<name>S8CXL5_9LAMI</name>
<dbReference type="GO" id="GO:0004806">
    <property type="term" value="F:triacylglycerol lipase activity"/>
    <property type="evidence" value="ECO:0007669"/>
    <property type="project" value="TreeGrafter"/>
</dbReference>
<gene>
    <name evidence="6" type="ORF">M569_03038</name>
</gene>
<accession>S8CXL5</accession>
<dbReference type="GO" id="GO:0005737">
    <property type="term" value="C:cytoplasm"/>
    <property type="evidence" value="ECO:0007669"/>
    <property type="project" value="TreeGrafter"/>
</dbReference>
<evidence type="ECO:0000256" key="4">
    <source>
        <dbReference type="SAM" id="Phobius"/>
    </source>
</evidence>
<dbReference type="AlphaFoldDB" id="S8CXL5"/>
<dbReference type="PANTHER" id="PTHR12406">
    <property type="entry name" value="CALCIUM-INDEPENDENT PHOSPHOLIPASE A2 IPLA2 -RELATED"/>
    <property type="match status" value="1"/>
</dbReference>
<reference evidence="6 7" key="1">
    <citation type="journal article" date="2013" name="BMC Genomics">
        <title>The miniature genome of a carnivorous plant Genlisea aurea contains a low number of genes and short non-coding sequences.</title>
        <authorList>
            <person name="Leushkin E.V."/>
            <person name="Sutormin R.A."/>
            <person name="Nabieva E.R."/>
            <person name="Penin A.A."/>
            <person name="Kondrashov A.S."/>
            <person name="Logacheva M.D."/>
        </authorList>
    </citation>
    <scope>NUCLEOTIDE SEQUENCE [LARGE SCALE GENOMIC DNA]</scope>
</reference>
<dbReference type="GO" id="GO:0055088">
    <property type="term" value="P:lipid homeostasis"/>
    <property type="evidence" value="ECO:0007669"/>
    <property type="project" value="TreeGrafter"/>
</dbReference>
<comment type="function">
    <text evidence="3">Lipolytic acyl hydrolase (LAH).</text>
</comment>
<dbReference type="InterPro" id="IPR002641">
    <property type="entry name" value="PNPLA_dom"/>
</dbReference>
<dbReference type="InterPro" id="IPR016035">
    <property type="entry name" value="Acyl_Trfase/lysoPLipase"/>
</dbReference>
<comment type="domain">
    <text evidence="3">The nitrogen atoms of the two glycine residues in the GGXR motif define the oxyanion hole, and stabilize the oxyanion that forms during the nucleophilic attack by the catalytic serine during substrate cleavage.</text>
</comment>
<evidence type="ECO:0000313" key="7">
    <source>
        <dbReference type="Proteomes" id="UP000015453"/>
    </source>
</evidence>
<dbReference type="Gene3D" id="3.40.1090.10">
    <property type="entry name" value="Cytosolic phospholipase A2 catalytic domain"/>
    <property type="match status" value="1"/>
</dbReference>
<keyword evidence="1 3" id="KW-0443">Lipid metabolism</keyword>
<evidence type="ECO:0000259" key="5">
    <source>
        <dbReference type="PROSITE" id="PS51635"/>
    </source>
</evidence>
<dbReference type="Proteomes" id="UP000015453">
    <property type="component" value="Unassembled WGS sequence"/>
</dbReference>
<dbReference type="GO" id="GO:0016020">
    <property type="term" value="C:membrane"/>
    <property type="evidence" value="ECO:0007669"/>
    <property type="project" value="TreeGrafter"/>
</dbReference>
<dbReference type="GO" id="GO:0005811">
    <property type="term" value="C:lipid droplet"/>
    <property type="evidence" value="ECO:0007669"/>
    <property type="project" value="TreeGrafter"/>
</dbReference>
<keyword evidence="4" id="KW-1133">Transmembrane helix</keyword>
<dbReference type="PANTHER" id="PTHR12406:SF7">
    <property type="entry name" value="PATATIN-LIKE PHOSPHOLIPASE DOMAIN-CONTAINING PROTEIN 4"/>
    <property type="match status" value="1"/>
</dbReference>
<evidence type="ECO:0000256" key="2">
    <source>
        <dbReference type="PROSITE-ProRule" id="PRU01161"/>
    </source>
</evidence>
<evidence type="ECO:0000256" key="3">
    <source>
        <dbReference type="RuleBase" id="RU361262"/>
    </source>
</evidence>
<dbReference type="GO" id="GO:0019433">
    <property type="term" value="P:triglyceride catabolic process"/>
    <property type="evidence" value="ECO:0007669"/>
    <property type="project" value="TreeGrafter"/>
</dbReference>
<dbReference type="PROSITE" id="PS51635">
    <property type="entry name" value="PNPLA"/>
    <property type="match status" value="1"/>
</dbReference>
<feature type="transmembrane region" description="Helical" evidence="4">
    <location>
        <begin position="98"/>
        <end position="117"/>
    </location>
</feature>
<evidence type="ECO:0000313" key="6">
    <source>
        <dbReference type="EMBL" id="EPS71725.1"/>
    </source>
</evidence>
<feature type="non-terminal residue" evidence="6">
    <location>
        <position position="156"/>
    </location>
</feature>
<organism evidence="6 7">
    <name type="scientific">Genlisea aurea</name>
    <dbReference type="NCBI Taxonomy" id="192259"/>
    <lineage>
        <taxon>Eukaryota</taxon>
        <taxon>Viridiplantae</taxon>
        <taxon>Streptophyta</taxon>
        <taxon>Embryophyta</taxon>
        <taxon>Tracheophyta</taxon>
        <taxon>Spermatophyta</taxon>
        <taxon>Magnoliopsida</taxon>
        <taxon>eudicotyledons</taxon>
        <taxon>Gunneridae</taxon>
        <taxon>Pentapetalae</taxon>
        <taxon>asterids</taxon>
        <taxon>lamiids</taxon>
        <taxon>Lamiales</taxon>
        <taxon>Lentibulariaceae</taxon>
        <taxon>Genlisea</taxon>
    </lineage>
</organism>
<evidence type="ECO:0000256" key="1">
    <source>
        <dbReference type="ARBA" id="ARBA00023098"/>
    </source>
</evidence>
<dbReference type="OrthoDB" id="197155at2759"/>
<keyword evidence="7" id="KW-1185">Reference proteome</keyword>
<keyword evidence="4" id="KW-0812">Transmembrane</keyword>
<comment type="caution">
    <text evidence="6">The sequence shown here is derived from an EMBL/GenBank/DDBJ whole genome shotgun (WGS) entry which is preliminary data.</text>
</comment>
<dbReference type="EC" id="3.1.1.-" evidence="3"/>
<sequence>PPPPSSEKKSFTVATGELFLGIAARVFRSGSRLVNGAEKSAVELPQQEEGERWWRRRTEDKIGAVVDDPDRPAAIEWEQREQDVEAERRRTVVTSPGFSFSAAGLLLPYHLGVAQFLLEKGYIKETTPLAGASAGAILCVIVASGATMEEALKATK</sequence>